<evidence type="ECO:0000313" key="1">
    <source>
        <dbReference type="EMBL" id="KKL16728.1"/>
    </source>
</evidence>
<reference evidence="1" key="1">
    <citation type="journal article" date="2015" name="Nature">
        <title>Complex archaea that bridge the gap between prokaryotes and eukaryotes.</title>
        <authorList>
            <person name="Spang A."/>
            <person name="Saw J.H."/>
            <person name="Jorgensen S.L."/>
            <person name="Zaremba-Niedzwiedzka K."/>
            <person name="Martijn J."/>
            <person name="Lind A.E."/>
            <person name="van Eijk R."/>
            <person name="Schleper C."/>
            <person name="Guy L."/>
            <person name="Ettema T.J."/>
        </authorList>
    </citation>
    <scope>NUCLEOTIDE SEQUENCE</scope>
</reference>
<comment type="caution">
    <text evidence="1">The sequence shown here is derived from an EMBL/GenBank/DDBJ whole genome shotgun (WGS) entry which is preliminary data.</text>
</comment>
<feature type="non-terminal residue" evidence="1">
    <location>
        <position position="1"/>
    </location>
</feature>
<gene>
    <name evidence="1" type="ORF">LCGC14_2492650</name>
</gene>
<dbReference type="AlphaFoldDB" id="A0A0F9DY45"/>
<protein>
    <submittedName>
        <fullName evidence="1">Uncharacterized protein</fullName>
    </submittedName>
</protein>
<organism evidence="1">
    <name type="scientific">marine sediment metagenome</name>
    <dbReference type="NCBI Taxonomy" id="412755"/>
    <lineage>
        <taxon>unclassified sequences</taxon>
        <taxon>metagenomes</taxon>
        <taxon>ecological metagenomes</taxon>
    </lineage>
</organism>
<proteinExistence type="predicted"/>
<dbReference type="SUPFAM" id="SSF55781">
    <property type="entry name" value="GAF domain-like"/>
    <property type="match status" value="1"/>
</dbReference>
<dbReference type="Gene3D" id="3.30.450.40">
    <property type="match status" value="1"/>
</dbReference>
<dbReference type="EMBL" id="LAZR01039550">
    <property type="protein sequence ID" value="KKL16728.1"/>
    <property type="molecule type" value="Genomic_DNA"/>
</dbReference>
<dbReference type="InterPro" id="IPR029016">
    <property type="entry name" value="GAF-like_dom_sf"/>
</dbReference>
<name>A0A0F9DY45_9ZZZZ</name>
<sequence length="146" mass="16541">IDNIGEEYIEDLEATYTGEFALQELEGQFVDIIEGRVYPQFERKYHVDWWKEEIVFEDHLPLYGFWDYGIGDEGALWVAQTVHVPEHASIPIPDPNNEGEMMAVISMVGPSNRIKMDTLGHFAGVVRGLTDEASRALGYHSAQKGK</sequence>
<accession>A0A0F9DY45</accession>